<dbReference type="EMBL" id="JEMY01000001">
    <property type="protein sequence ID" value="EXI91322.1"/>
    <property type="molecule type" value="Genomic_DNA"/>
</dbReference>
<feature type="region of interest" description="Disordered" evidence="1">
    <location>
        <begin position="42"/>
        <end position="101"/>
    </location>
</feature>
<feature type="compositionally biased region" description="Polar residues" evidence="1">
    <location>
        <begin position="67"/>
        <end position="78"/>
    </location>
</feature>
<gene>
    <name evidence="3" type="ORF">AW11_00133</name>
</gene>
<evidence type="ECO:0000256" key="2">
    <source>
        <dbReference type="SAM" id="SignalP"/>
    </source>
</evidence>
<dbReference type="Proteomes" id="UP000022141">
    <property type="component" value="Unassembled WGS sequence"/>
</dbReference>
<dbReference type="AlphaFoldDB" id="A0A011QPU5"/>
<comment type="caution">
    <text evidence="3">The sequence shown here is derived from an EMBL/GenBank/DDBJ whole genome shotgun (WGS) entry which is preliminary data.</text>
</comment>
<sequence length="101" mass="10115">MKTNIKPSARSLLTAALLLSCTATLAVPKAAENATAEVSLGEATVHPKPAAKAAKNSSSARPVAAKSSATTKSPTQKGASAKTNAKAKTTSKAPAKSKSRK</sequence>
<evidence type="ECO:0000313" key="4">
    <source>
        <dbReference type="Proteomes" id="UP000022141"/>
    </source>
</evidence>
<evidence type="ECO:0000313" key="3">
    <source>
        <dbReference type="EMBL" id="EXI91322.1"/>
    </source>
</evidence>
<dbReference type="PROSITE" id="PS51257">
    <property type="entry name" value="PROKAR_LIPOPROTEIN"/>
    <property type="match status" value="1"/>
</dbReference>
<accession>A0A011QPU5</accession>
<feature type="compositionally biased region" description="Low complexity" evidence="1">
    <location>
        <begin position="79"/>
        <end position="94"/>
    </location>
</feature>
<keyword evidence="4" id="KW-1185">Reference proteome</keyword>
<feature type="chain" id="PRO_5001461815" evidence="2">
    <location>
        <begin position="27"/>
        <end position="101"/>
    </location>
</feature>
<feature type="signal peptide" evidence="2">
    <location>
        <begin position="1"/>
        <end position="26"/>
    </location>
</feature>
<name>A0A011QPU5_ACCRE</name>
<reference evidence="3" key="1">
    <citation type="submission" date="2014-02" db="EMBL/GenBank/DDBJ databases">
        <title>Expanding our view of genomic diversity in Candidatus Accumulibacter clades.</title>
        <authorList>
            <person name="Skennerton C.T."/>
            <person name="Barr J.J."/>
            <person name="Slater F.R."/>
            <person name="Bond P.L."/>
            <person name="Tyson G.W."/>
        </authorList>
    </citation>
    <scope>NUCLEOTIDE SEQUENCE [LARGE SCALE GENOMIC DNA]</scope>
</reference>
<organism evidence="3 4">
    <name type="scientific">Accumulibacter regalis</name>
    <dbReference type="NCBI Taxonomy" id="522306"/>
    <lineage>
        <taxon>Bacteria</taxon>
        <taxon>Pseudomonadati</taxon>
        <taxon>Pseudomonadota</taxon>
        <taxon>Betaproteobacteria</taxon>
        <taxon>Candidatus Accumulibacter</taxon>
    </lineage>
</organism>
<dbReference type="PATRIC" id="fig|1454004.3.peg.142"/>
<dbReference type="STRING" id="1454004.AW11_00133"/>
<protein>
    <submittedName>
        <fullName evidence="3">Uncharacterized protein</fullName>
    </submittedName>
</protein>
<keyword evidence="2" id="KW-0732">Signal</keyword>
<feature type="compositionally biased region" description="Low complexity" evidence="1">
    <location>
        <begin position="47"/>
        <end position="62"/>
    </location>
</feature>
<evidence type="ECO:0000256" key="1">
    <source>
        <dbReference type="SAM" id="MobiDB-lite"/>
    </source>
</evidence>
<proteinExistence type="predicted"/>